<reference evidence="1" key="1">
    <citation type="submission" date="2016-10" db="EMBL/GenBank/DDBJ databases">
        <title>CRISPR-Cas defence system in Roseofilum reptotaenium: evidence of a bacteriophage-cyanobacterium arms race in the coral black band disease.</title>
        <authorList>
            <person name="Buerger P."/>
            <person name="Wood-Charlson E.M."/>
            <person name="Weynberg K.D."/>
            <person name="Willis B."/>
            <person name="Van Oppen M.J."/>
        </authorList>
    </citation>
    <scope>NUCLEOTIDE SEQUENCE [LARGE SCALE GENOMIC DNA]</scope>
    <source>
        <strain evidence="1">AO1-A</strain>
    </source>
</reference>
<comment type="caution">
    <text evidence="1">The sequence shown here is derived from an EMBL/GenBank/DDBJ whole genome shotgun (WGS) entry which is preliminary data.</text>
</comment>
<name>A0A1L9QS57_9CYAN</name>
<accession>A0A1L9QS57</accession>
<dbReference type="AlphaFoldDB" id="A0A1L9QS57"/>
<evidence type="ECO:0000313" key="2">
    <source>
        <dbReference type="Proteomes" id="UP000183940"/>
    </source>
</evidence>
<dbReference type="EMBL" id="MLAW01000017">
    <property type="protein sequence ID" value="OJJ25456.1"/>
    <property type="molecule type" value="Genomic_DNA"/>
</dbReference>
<evidence type="ECO:0000313" key="1">
    <source>
        <dbReference type="EMBL" id="OJJ25456.1"/>
    </source>
</evidence>
<dbReference type="Proteomes" id="UP000183940">
    <property type="component" value="Unassembled WGS sequence"/>
</dbReference>
<keyword evidence="2" id="KW-1185">Reference proteome</keyword>
<organism evidence="1 2">
    <name type="scientific">Roseofilum reptotaenium AO1-A</name>
    <dbReference type="NCBI Taxonomy" id="1925591"/>
    <lineage>
        <taxon>Bacteria</taxon>
        <taxon>Bacillati</taxon>
        <taxon>Cyanobacteriota</taxon>
        <taxon>Cyanophyceae</taxon>
        <taxon>Desertifilales</taxon>
        <taxon>Desertifilaceae</taxon>
        <taxon>Roseofilum</taxon>
    </lineage>
</organism>
<sequence length="118" mass="14008">METGLFISVMEGLGKPQIDRTFEIPSDDAETIYQASYDLILRYSAPSNHRGLDGIFIDGSFLNEHLSLKTFHFWSPKKNDYPHELINVVLSPLKFQILDVMFNDYYEELWRYFHHYIR</sequence>
<proteinExistence type="predicted"/>
<gene>
    <name evidence="1" type="ORF">BI308_11730</name>
</gene>
<protein>
    <submittedName>
        <fullName evidence="1">Uncharacterized protein</fullName>
    </submittedName>
</protein>